<dbReference type="STRING" id="933084.A0A067PSL3"/>
<dbReference type="InterPro" id="IPR057023">
    <property type="entry name" value="PTP-SAK"/>
</dbReference>
<dbReference type="SUPFAM" id="SSF52799">
    <property type="entry name" value="(Phosphotyrosine protein) phosphatases II"/>
    <property type="match status" value="1"/>
</dbReference>
<name>A0A067PSL3_9AGAM</name>
<dbReference type="InterPro" id="IPR000387">
    <property type="entry name" value="Tyr_Pase_dom"/>
</dbReference>
<accession>A0A067PSL3</accession>
<feature type="domain" description="Tyrosine specific protein phosphatases" evidence="3">
    <location>
        <begin position="176"/>
        <end position="255"/>
    </location>
</feature>
<dbReference type="AlphaFoldDB" id="A0A067PSL3"/>
<keyword evidence="1" id="KW-0378">Hydrolase</keyword>
<evidence type="ECO:0000256" key="1">
    <source>
        <dbReference type="ARBA" id="ARBA00022801"/>
    </source>
</evidence>
<evidence type="ECO:0000259" key="3">
    <source>
        <dbReference type="PROSITE" id="PS50056"/>
    </source>
</evidence>
<evidence type="ECO:0000256" key="2">
    <source>
        <dbReference type="SAM" id="MobiDB-lite"/>
    </source>
</evidence>
<dbReference type="InterPro" id="IPR029021">
    <property type="entry name" value="Prot-tyrosine_phosphatase-like"/>
</dbReference>
<dbReference type="Gene3D" id="3.90.190.10">
    <property type="entry name" value="Protein tyrosine phosphatase superfamily"/>
    <property type="match status" value="1"/>
</dbReference>
<sequence length="295" mass="31900">MNSPDAFVRANFSTKISPALIKRHSRFGSAEKSSLLQNSDPGGTSAPPVLSPPGLPGLDASPSAPVSQLHSILRYPEPPAFKLGNLLLSSCPGKKVRLSGPVKGRGGVCRDLGADLARVKELGVGCIVCCLDDEELEFLGASWSEYSRVAHEVGLDVLRIPTPEGLAPLTPHLLDSYLSELIKTYTLHNIPILVHCRGGVGRAGLVACCWILKLGLCGWIETDPRPHESQGVSVEVRRDTMQLVERVIAVVRRRRSVKAVETYEQVKFLVDFVEYLRDQANPVVVGSGLVADLIL</sequence>
<organism evidence="4 5">
    <name type="scientific">Jaapia argillacea MUCL 33604</name>
    <dbReference type="NCBI Taxonomy" id="933084"/>
    <lineage>
        <taxon>Eukaryota</taxon>
        <taxon>Fungi</taxon>
        <taxon>Dikarya</taxon>
        <taxon>Basidiomycota</taxon>
        <taxon>Agaricomycotina</taxon>
        <taxon>Agaricomycetes</taxon>
        <taxon>Agaricomycetidae</taxon>
        <taxon>Jaapiales</taxon>
        <taxon>Jaapiaceae</taxon>
        <taxon>Jaapia</taxon>
    </lineage>
</organism>
<keyword evidence="5" id="KW-1185">Reference proteome</keyword>
<feature type="region of interest" description="Disordered" evidence="2">
    <location>
        <begin position="31"/>
        <end position="63"/>
    </location>
</feature>
<dbReference type="InterPro" id="IPR050561">
    <property type="entry name" value="PTP"/>
</dbReference>
<feature type="compositionally biased region" description="Polar residues" evidence="2">
    <location>
        <begin position="31"/>
        <end position="42"/>
    </location>
</feature>
<dbReference type="Proteomes" id="UP000027265">
    <property type="component" value="Unassembled WGS sequence"/>
</dbReference>
<evidence type="ECO:0000313" key="4">
    <source>
        <dbReference type="EMBL" id="KDQ57734.1"/>
    </source>
</evidence>
<dbReference type="PANTHER" id="PTHR23339">
    <property type="entry name" value="TYROSINE SPECIFIC PROTEIN PHOSPHATASE AND DUAL SPECIFICITY PROTEIN PHOSPHATASE"/>
    <property type="match status" value="1"/>
</dbReference>
<dbReference type="PROSITE" id="PS50056">
    <property type="entry name" value="TYR_PHOSPHATASE_2"/>
    <property type="match status" value="1"/>
</dbReference>
<proteinExistence type="predicted"/>
<dbReference type="EMBL" id="KL197719">
    <property type="protein sequence ID" value="KDQ57734.1"/>
    <property type="molecule type" value="Genomic_DNA"/>
</dbReference>
<dbReference type="InParanoid" id="A0A067PSL3"/>
<protein>
    <recommendedName>
        <fullName evidence="3">Tyrosine specific protein phosphatases domain-containing protein</fullName>
    </recommendedName>
</protein>
<dbReference type="OrthoDB" id="266663at2759"/>
<gene>
    <name evidence="4" type="ORF">JAAARDRAFT_130821</name>
</gene>
<evidence type="ECO:0000313" key="5">
    <source>
        <dbReference type="Proteomes" id="UP000027265"/>
    </source>
</evidence>
<dbReference type="GO" id="GO:0016791">
    <property type="term" value="F:phosphatase activity"/>
    <property type="evidence" value="ECO:0007669"/>
    <property type="project" value="UniProtKB-ARBA"/>
</dbReference>
<reference evidence="5" key="1">
    <citation type="journal article" date="2014" name="Proc. Natl. Acad. Sci. U.S.A.">
        <title>Extensive sampling of basidiomycete genomes demonstrates inadequacy of the white-rot/brown-rot paradigm for wood decay fungi.</title>
        <authorList>
            <person name="Riley R."/>
            <person name="Salamov A.A."/>
            <person name="Brown D.W."/>
            <person name="Nagy L.G."/>
            <person name="Floudas D."/>
            <person name="Held B.W."/>
            <person name="Levasseur A."/>
            <person name="Lombard V."/>
            <person name="Morin E."/>
            <person name="Otillar R."/>
            <person name="Lindquist E.A."/>
            <person name="Sun H."/>
            <person name="LaButti K.M."/>
            <person name="Schmutz J."/>
            <person name="Jabbour D."/>
            <person name="Luo H."/>
            <person name="Baker S.E."/>
            <person name="Pisabarro A.G."/>
            <person name="Walton J.D."/>
            <person name="Blanchette R.A."/>
            <person name="Henrissat B."/>
            <person name="Martin F."/>
            <person name="Cullen D."/>
            <person name="Hibbett D.S."/>
            <person name="Grigoriev I.V."/>
        </authorList>
    </citation>
    <scope>NUCLEOTIDE SEQUENCE [LARGE SCALE GENOMIC DNA]</scope>
    <source>
        <strain evidence="5">MUCL 33604</strain>
    </source>
</reference>
<dbReference type="HOGENOM" id="CLU_082172_0_0_1"/>
<dbReference type="Pfam" id="PF22784">
    <property type="entry name" value="PTP-SAK"/>
    <property type="match status" value="1"/>
</dbReference>